<dbReference type="SUPFAM" id="SSF52129">
    <property type="entry name" value="Caspase-like"/>
    <property type="match status" value="1"/>
</dbReference>
<name>A0A1X7PHX8_9HYPH</name>
<evidence type="ECO:0000313" key="4">
    <source>
        <dbReference type="Proteomes" id="UP000193083"/>
    </source>
</evidence>
<evidence type="ECO:0000256" key="1">
    <source>
        <dbReference type="ARBA" id="ARBA00010134"/>
    </source>
</evidence>
<dbReference type="SUPFAM" id="SSF48452">
    <property type="entry name" value="TPR-like"/>
    <property type="match status" value="1"/>
</dbReference>
<dbReference type="SMART" id="SM00115">
    <property type="entry name" value="CASc"/>
    <property type="match status" value="1"/>
</dbReference>
<dbReference type="EMBL" id="FXBL01000004">
    <property type="protein sequence ID" value="SMH50960.1"/>
    <property type="molecule type" value="Genomic_DNA"/>
</dbReference>
<dbReference type="PANTHER" id="PTHR22576:SF37">
    <property type="entry name" value="MUCOSA-ASSOCIATED LYMPHOID TISSUE LYMPHOMA TRANSLOCATION PROTEIN 1"/>
    <property type="match status" value="1"/>
</dbReference>
<dbReference type="PANTHER" id="PTHR22576">
    <property type="entry name" value="MUCOSA ASSOCIATED LYMPHOID TISSUE LYMPHOMA TRANSLOCATION PROTEIN 1/PARACASPASE"/>
    <property type="match status" value="1"/>
</dbReference>
<comment type="similarity">
    <text evidence="1">Belongs to the peptidase C14A family.</text>
</comment>
<proteinExistence type="inferred from homology"/>
<dbReference type="InterPro" id="IPR052039">
    <property type="entry name" value="Caspase-related_regulators"/>
</dbReference>
<sequence>MARWRNLLARWTVLAIVLVLSTAGLAQDKPLKGVALVVGQSRYASLAPLANPANDARQIAALLERLGFEVETLMDADAQGLSGALGSFEERARGADVALVYYSGHGVEAGGENFLVPVDAVPSEPKGFASATKLMERLQKSVPVTIVLLDACRSNPFPVGATLIDDNGRPQPIAATGLGASRGVTPFASDPGKPNAVGAIVGFAAEPGKVALDGEPGGTSPYATALLKHLSAQGLHFADIMTLVAEEVYLDSDGRQVPWTNASLRRQLYFGGSAEPSSDERTPIRTERRGLLLTIASLSSADRAQVAAVAREKSVPMGLLFATLRAAGDKAPKAPDEFDRLLHAQGEFAQERLAASGAKLSDPDLARLAALADEAVREGALDAATEFHRQARARMEALSDGLTAVESGAAELRKERASVYAASAATWLLKFEHAKAAEDFARAFAEVERVGDGLAVRYKLAQAKALADQGYYGADNAALDAGIEAFRDAADLAPLRRNPVDWLKAQAGLGNALATRGDREADAARLTEAVETLRDAITAAPADTPVDLQVDLKSEFAYALLLSGMRQPGIDQLDQASMVLGETTAQVPLDRQPAQWGRLMHRMGAIQYEIGRRLADPTTLEAALGAVDAALEVRTRDTVPLDWMTSENNRAIILSELAARGAGTERIHEAIKAYQAVLEVGTRERGPLLWAETVANLGTAQALLAERTGEGKDLDAALASFRLAAEEMTRERAPLRWAALQDNIGIALRRQGEKTRDAAMLNEAVAAFRLALEERRRDVVPADWAATSGHLASAYWNLAQVSKDAEALERAIAAARDAVDGTPRDTLPRDWAMLRNNLGGMLAELAAMKGDAALYVQAVGEYRQALEVFNPDEAAFDWARTTGALGETLLEAGKLGKDPALLQQAKETLDQTVEIWKVFGDEKRTRSAELLAGEAQLALLSLDVEKKLKDAKGSAN</sequence>
<dbReference type="InterPro" id="IPR015917">
    <property type="entry name" value="Pept_C14A"/>
</dbReference>
<dbReference type="InterPro" id="IPR011600">
    <property type="entry name" value="Pept_C14_caspase"/>
</dbReference>
<feature type="domain" description="Caspase family p20" evidence="2">
    <location>
        <begin position="31"/>
        <end position="156"/>
    </location>
</feature>
<dbReference type="GO" id="GO:0004197">
    <property type="term" value="F:cysteine-type endopeptidase activity"/>
    <property type="evidence" value="ECO:0007669"/>
    <property type="project" value="InterPro"/>
</dbReference>
<evidence type="ECO:0000313" key="3">
    <source>
        <dbReference type="EMBL" id="SMH50960.1"/>
    </source>
</evidence>
<dbReference type="InterPro" id="IPR011990">
    <property type="entry name" value="TPR-like_helical_dom_sf"/>
</dbReference>
<dbReference type="PROSITE" id="PS50208">
    <property type="entry name" value="CASPASE_P20"/>
    <property type="match status" value="1"/>
</dbReference>
<dbReference type="Pfam" id="PF00656">
    <property type="entry name" value="Peptidase_C14"/>
    <property type="match status" value="1"/>
</dbReference>
<reference evidence="3 4" key="1">
    <citation type="submission" date="2017-04" db="EMBL/GenBank/DDBJ databases">
        <authorList>
            <person name="Afonso C.L."/>
            <person name="Miller P.J."/>
            <person name="Scott M.A."/>
            <person name="Spackman E."/>
            <person name="Goraichik I."/>
            <person name="Dimitrov K.M."/>
            <person name="Suarez D.L."/>
            <person name="Swayne D.E."/>
        </authorList>
    </citation>
    <scope>NUCLEOTIDE SEQUENCE [LARGE SCALE GENOMIC DNA]</scope>
    <source>
        <strain evidence="3 4">B5P</strain>
    </source>
</reference>
<dbReference type="InterPro" id="IPR001309">
    <property type="entry name" value="Pept_C14_p20"/>
</dbReference>
<dbReference type="GO" id="GO:0006508">
    <property type="term" value="P:proteolysis"/>
    <property type="evidence" value="ECO:0007669"/>
    <property type="project" value="InterPro"/>
</dbReference>
<protein>
    <submittedName>
        <fullName evidence="3">Uncharacterized protein, contains caspase domain</fullName>
    </submittedName>
</protein>
<dbReference type="InterPro" id="IPR029030">
    <property type="entry name" value="Caspase-like_dom_sf"/>
</dbReference>
<dbReference type="Gene3D" id="3.40.50.1460">
    <property type="match status" value="1"/>
</dbReference>
<dbReference type="RefSeq" id="WP_176247586.1">
    <property type="nucleotide sequence ID" value="NZ_FXBL01000004.1"/>
</dbReference>
<evidence type="ECO:0000259" key="2">
    <source>
        <dbReference type="PROSITE" id="PS50208"/>
    </source>
</evidence>
<dbReference type="Proteomes" id="UP000193083">
    <property type="component" value="Unassembled WGS sequence"/>
</dbReference>
<keyword evidence="4" id="KW-1185">Reference proteome</keyword>
<gene>
    <name evidence="3" type="ORF">SAMN02982922_4296</name>
</gene>
<dbReference type="AlphaFoldDB" id="A0A1X7PHX8"/>
<dbReference type="Gene3D" id="1.25.40.10">
    <property type="entry name" value="Tetratricopeptide repeat domain"/>
    <property type="match status" value="2"/>
</dbReference>
<accession>A0A1X7PHX8</accession>
<organism evidence="3 4">
    <name type="scientific">Mesorhizobium australicum</name>
    <dbReference type="NCBI Taxonomy" id="536018"/>
    <lineage>
        <taxon>Bacteria</taxon>
        <taxon>Pseudomonadati</taxon>
        <taxon>Pseudomonadota</taxon>
        <taxon>Alphaproteobacteria</taxon>
        <taxon>Hyphomicrobiales</taxon>
        <taxon>Phyllobacteriaceae</taxon>
        <taxon>Mesorhizobium</taxon>
    </lineage>
</organism>